<keyword evidence="3" id="KW-1185">Reference proteome</keyword>
<organism evidence="2 3">
    <name type="scientific">Hibiscus sabdariffa</name>
    <name type="common">roselle</name>
    <dbReference type="NCBI Taxonomy" id="183260"/>
    <lineage>
        <taxon>Eukaryota</taxon>
        <taxon>Viridiplantae</taxon>
        <taxon>Streptophyta</taxon>
        <taxon>Embryophyta</taxon>
        <taxon>Tracheophyta</taxon>
        <taxon>Spermatophyta</taxon>
        <taxon>Magnoliopsida</taxon>
        <taxon>eudicotyledons</taxon>
        <taxon>Gunneridae</taxon>
        <taxon>Pentapetalae</taxon>
        <taxon>rosids</taxon>
        <taxon>malvids</taxon>
        <taxon>Malvales</taxon>
        <taxon>Malvaceae</taxon>
        <taxon>Malvoideae</taxon>
        <taxon>Hibiscus</taxon>
    </lineage>
</organism>
<dbReference type="Proteomes" id="UP001472677">
    <property type="component" value="Unassembled WGS sequence"/>
</dbReference>
<comment type="caution">
    <text evidence="2">The sequence shown here is derived from an EMBL/GenBank/DDBJ whole genome shotgun (WGS) entry which is preliminary data.</text>
</comment>
<reference evidence="2 3" key="1">
    <citation type="journal article" date="2024" name="G3 (Bethesda)">
        <title>Genome assembly of Hibiscus sabdariffa L. provides insights into metabolisms of medicinal natural products.</title>
        <authorList>
            <person name="Kim T."/>
        </authorList>
    </citation>
    <scope>NUCLEOTIDE SEQUENCE [LARGE SCALE GENOMIC DNA]</scope>
    <source>
        <strain evidence="2">TK-2024</strain>
        <tissue evidence="2">Old leaves</tissue>
    </source>
</reference>
<protein>
    <submittedName>
        <fullName evidence="2">Uncharacterized protein</fullName>
    </submittedName>
</protein>
<proteinExistence type="predicted"/>
<sequence length="113" mass="12751">MAGNGRGVNDKRRKRGGRGKEKEPDVTVCPMCSNKMENPVICQNTLVLCPHCNEILLVSENSQRKFLSPVSSEISNVPEVCTTRQQYDLAVADPRYFHIMLELVSIIKNRPLH</sequence>
<feature type="region of interest" description="Disordered" evidence="1">
    <location>
        <begin position="1"/>
        <end position="25"/>
    </location>
</feature>
<dbReference type="EMBL" id="JBBPBM010000010">
    <property type="protein sequence ID" value="KAK8565107.1"/>
    <property type="molecule type" value="Genomic_DNA"/>
</dbReference>
<evidence type="ECO:0000313" key="2">
    <source>
        <dbReference type="EMBL" id="KAK8565107.1"/>
    </source>
</evidence>
<accession>A0ABR2ESU2</accession>
<evidence type="ECO:0000256" key="1">
    <source>
        <dbReference type="SAM" id="MobiDB-lite"/>
    </source>
</evidence>
<name>A0ABR2ESU2_9ROSI</name>
<evidence type="ECO:0000313" key="3">
    <source>
        <dbReference type="Proteomes" id="UP001472677"/>
    </source>
</evidence>
<gene>
    <name evidence="2" type="ORF">V6N12_058682</name>
</gene>